<evidence type="ECO:0000256" key="2">
    <source>
        <dbReference type="SAM" id="MobiDB-lite"/>
    </source>
</evidence>
<dbReference type="GO" id="GO:0000775">
    <property type="term" value="C:chromosome, centromeric region"/>
    <property type="evidence" value="ECO:0007669"/>
    <property type="project" value="InterPro"/>
</dbReference>
<evidence type="ECO:0000313" key="4">
    <source>
        <dbReference type="Proteomes" id="UP000749559"/>
    </source>
</evidence>
<dbReference type="AlphaFoldDB" id="A0A8J1T681"/>
<feature type="compositionally biased region" description="Polar residues" evidence="2">
    <location>
        <begin position="95"/>
        <end position="106"/>
    </location>
</feature>
<reference evidence="3" key="1">
    <citation type="submission" date="2022-03" db="EMBL/GenBank/DDBJ databases">
        <authorList>
            <person name="Martin C."/>
        </authorList>
    </citation>
    <scope>NUCLEOTIDE SEQUENCE</scope>
</reference>
<gene>
    <name evidence="3" type="ORF">OFUS_LOCUS10532</name>
</gene>
<evidence type="ECO:0000313" key="3">
    <source>
        <dbReference type="EMBL" id="CAH1784313.1"/>
    </source>
</evidence>
<dbReference type="Pfam" id="PF13096">
    <property type="entry name" value="CENP-P"/>
    <property type="match status" value="1"/>
</dbReference>
<feature type="compositionally biased region" description="Basic and acidic residues" evidence="2">
    <location>
        <begin position="155"/>
        <end position="169"/>
    </location>
</feature>
<evidence type="ECO:0000256" key="1">
    <source>
        <dbReference type="SAM" id="Coils"/>
    </source>
</evidence>
<dbReference type="Proteomes" id="UP000749559">
    <property type="component" value="Unassembled WGS sequence"/>
</dbReference>
<feature type="region of interest" description="Disordered" evidence="2">
    <location>
        <begin position="36"/>
        <end position="106"/>
    </location>
</feature>
<feature type="compositionally biased region" description="Basic and acidic residues" evidence="2">
    <location>
        <begin position="81"/>
        <end position="93"/>
    </location>
</feature>
<dbReference type="EMBL" id="CAIIXF020000005">
    <property type="protein sequence ID" value="CAH1784313.1"/>
    <property type="molecule type" value="Genomic_DNA"/>
</dbReference>
<dbReference type="PANTHER" id="PTHR28577:SF1">
    <property type="entry name" value="CENTROMERE PROTEIN P"/>
    <property type="match status" value="1"/>
</dbReference>
<keyword evidence="4" id="KW-1185">Reference proteome</keyword>
<organism evidence="3 4">
    <name type="scientific">Owenia fusiformis</name>
    <name type="common">Polychaete worm</name>
    <dbReference type="NCBI Taxonomy" id="6347"/>
    <lineage>
        <taxon>Eukaryota</taxon>
        <taxon>Metazoa</taxon>
        <taxon>Spiralia</taxon>
        <taxon>Lophotrochozoa</taxon>
        <taxon>Annelida</taxon>
        <taxon>Polychaeta</taxon>
        <taxon>Sedentaria</taxon>
        <taxon>Canalipalpata</taxon>
        <taxon>Sabellida</taxon>
        <taxon>Oweniida</taxon>
        <taxon>Oweniidae</taxon>
        <taxon>Owenia</taxon>
    </lineage>
</organism>
<feature type="coiled-coil region" evidence="1">
    <location>
        <begin position="192"/>
        <end position="233"/>
    </location>
</feature>
<dbReference type="PANTHER" id="PTHR28577">
    <property type="entry name" value="CENTROMERE PROTEIN P"/>
    <property type="match status" value="1"/>
</dbReference>
<dbReference type="OrthoDB" id="6070308at2759"/>
<proteinExistence type="predicted"/>
<feature type="compositionally biased region" description="Low complexity" evidence="2">
    <location>
        <begin position="47"/>
        <end position="57"/>
    </location>
</feature>
<feature type="region of interest" description="Disordered" evidence="2">
    <location>
        <begin position="119"/>
        <end position="187"/>
    </location>
</feature>
<protein>
    <submittedName>
        <fullName evidence="3">Uncharacterized protein</fullName>
    </submittedName>
</protein>
<sequence>MAGDSEDLLTSINRQINEFDAEDDEDNVLDIVTRTTRSMNILHHSRTSPTDSRSSTSSKKKRKQNTRSNTKQMKSRNQNSDAEHTPTRKRLIEDTTPTEIRNNLENVGLSSCKRAKEIDSDLDVTETPRSRRNQSAKTKSSIIESLKKFKKKSKLTAEKISKQQSESKDSTPSTSKNVSQLKDKTGDQIDEIHSLEEEKKKYQALIDEGLREINELKAEYRDVESKSIAVEADIDIIQTCLSRYPDRGREKIQTAIGNLKKQISLTSEQTGVKIHDVCTSLKKDDERECIWDYVVIGSSYDTTFEINYLVQEEKGEESIARISGLKINLPETSLELDDGVTGYEDSNALNEFITQILQPFSKWARDREKLFQYLTEKYPNLCQILGPQVLSIKNEEKPGADWLIVWKFRLDALTETRLLPDIQLHVCAPTSMWKLDENGALQNTPEKFRKLVKKLGVTKAVETLINAIK</sequence>
<dbReference type="GO" id="GO:0034080">
    <property type="term" value="P:CENP-A containing chromatin assembly"/>
    <property type="evidence" value="ECO:0007669"/>
    <property type="project" value="InterPro"/>
</dbReference>
<comment type="caution">
    <text evidence="3">The sequence shown here is derived from an EMBL/GenBank/DDBJ whole genome shotgun (WGS) entry which is preliminary data.</text>
</comment>
<feature type="compositionally biased region" description="Polar residues" evidence="2">
    <location>
        <begin position="170"/>
        <end position="180"/>
    </location>
</feature>
<name>A0A8J1T681_OWEFU</name>
<dbReference type="InterPro" id="IPR027801">
    <property type="entry name" value="CENP-P"/>
</dbReference>
<dbReference type="GO" id="GO:0005634">
    <property type="term" value="C:nucleus"/>
    <property type="evidence" value="ECO:0007669"/>
    <property type="project" value="TreeGrafter"/>
</dbReference>
<accession>A0A8J1T681</accession>
<keyword evidence="1" id="KW-0175">Coiled coil</keyword>